<sequence>MVDFDPKYLAPGPVSDHHLHGDLKKYLYVTDPHVANHRMRLKLLLDTIRGIAYIHSQRIVHGDLKAVRTAGDGEVAKICYFGSSAIECACYAHPENRPAGTPRWYSPELWISTKEDDDDTERSRTQQSDIWAFGCVTLEVQMGMMPWDPFHKGSQHGTMSRQQRAGTGPPANAEGLELGEHPIKQRYEVIRRSEAEPYWAWESRRFGDHAVANINHIRSTDELGNALIVLSCRAPSLSPRLPSAGGPPGPLPMYAFTHIWAGIESERPWAHLRSQGPGVEGEAESGVEAYGTSRVTRQSLVFGNNNTILVNQGSDPPKVCMMILTSPQRRTTMYSRTTATRAFTCRRLFSTAKSTIVKRSVPAITQSSGSLFTTLHSASHLPVLRYTGRSQLRHYAASTGVEEDPERKGLYYHPVGDNIFALSFLKEKPVNKSSATVIGLVKGGEESNSFQENQAFVDLLHETVKASLIEGADRDLGNDAVQRKEGWLHVHDYRNFPELGRVGDPDDILGSVLVQDGKIKGETYERMPAYRTCTTDGPVKLSPSLHERLLKSLKEAYQKESKA</sequence>
<dbReference type="PANTHER" id="PTHR37331">
    <property type="entry name" value="YALI0F11671P"/>
    <property type="match status" value="1"/>
</dbReference>
<dbReference type="AlphaFoldDB" id="A0A8H7HID4"/>
<dbReference type="GO" id="GO:0005524">
    <property type="term" value="F:ATP binding"/>
    <property type="evidence" value="ECO:0007669"/>
    <property type="project" value="InterPro"/>
</dbReference>
<dbReference type="SMART" id="SM00220">
    <property type="entry name" value="S_TKc"/>
    <property type="match status" value="1"/>
</dbReference>
<evidence type="ECO:0000313" key="3">
    <source>
        <dbReference type="EMBL" id="KAF8685106.1"/>
    </source>
</evidence>
<organism evidence="3 4">
    <name type="scientific">Rhizoctonia solani</name>
    <dbReference type="NCBI Taxonomy" id="456999"/>
    <lineage>
        <taxon>Eukaryota</taxon>
        <taxon>Fungi</taxon>
        <taxon>Dikarya</taxon>
        <taxon>Basidiomycota</taxon>
        <taxon>Agaricomycotina</taxon>
        <taxon>Agaricomycetes</taxon>
        <taxon>Cantharellales</taxon>
        <taxon>Ceratobasidiaceae</taxon>
        <taxon>Rhizoctonia</taxon>
    </lineage>
</organism>
<dbReference type="InterPro" id="IPR011009">
    <property type="entry name" value="Kinase-like_dom_sf"/>
</dbReference>
<accession>A0A8H7HID4</accession>
<comment type="caution">
    <text evidence="3">The sequence shown here is derived from an EMBL/GenBank/DDBJ whole genome shotgun (WGS) entry which is preliminary data.</text>
</comment>
<dbReference type="SUPFAM" id="SSF56112">
    <property type="entry name" value="Protein kinase-like (PK-like)"/>
    <property type="match status" value="1"/>
</dbReference>
<evidence type="ECO:0000259" key="2">
    <source>
        <dbReference type="PROSITE" id="PS50011"/>
    </source>
</evidence>
<proteinExistence type="predicted"/>
<reference evidence="3" key="1">
    <citation type="submission" date="2020-09" db="EMBL/GenBank/DDBJ databases">
        <title>Comparative genome analyses of four rice-infecting Rhizoctonia solani isolates reveal extensive enrichment of homogalacturonan modification genes.</title>
        <authorList>
            <person name="Lee D.-Y."/>
            <person name="Jeon J."/>
            <person name="Kim K.-T."/>
            <person name="Cheong K."/>
            <person name="Song H."/>
            <person name="Choi G."/>
            <person name="Ko J."/>
            <person name="Opiyo S.O."/>
            <person name="Zuo S."/>
            <person name="Madhav S."/>
            <person name="Lee Y.-H."/>
            <person name="Wang G.-L."/>
        </authorList>
    </citation>
    <scope>NUCLEOTIDE SEQUENCE</scope>
    <source>
        <strain evidence="3">AG1-IA YN-7</strain>
    </source>
</reference>
<dbReference type="GO" id="GO:0004672">
    <property type="term" value="F:protein kinase activity"/>
    <property type="evidence" value="ECO:0007669"/>
    <property type="project" value="InterPro"/>
</dbReference>
<dbReference type="Proteomes" id="UP000650582">
    <property type="component" value="Unassembled WGS sequence"/>
</dbReference>
<dbReference type="EMBL" id="JACYCC010000024">
    <property type="protein sequence ID" value="KAF8685106.1"/>
    <property type="molecule type" value="Genomic_DNA"/>
</dbReference>
<name>A0A8H7HID4_9AGAM</name>
<gene>
    <name evidence="3" type="ORF">RHS04_00887</name>
</gene>
<dbReference type="PROSITE" id="PS50011">
    <property type="entry name" value="PROTEIN_KINASE_DOM"/>
    <property type="match status" value="1"/>
</dbReference>
<dbReference type="Gene3D" id="1.10.510.10">
    <property type="entry name" value="Transferase(Phosphotransferase) domain 1"/>
    <property type="match status" value="1"/>
</dbReference>
<feature type="region of interest" description="Disordered" evidence="1">
    <location>
        <begin position="153"/>
        <end position="176"/>
    </location>
</feature>
<feature type="compositionally biased region" description="Polar residues" evidence="1">
    <location>
        <begin position="155"/>
        <end position="165"/>
    </location>
</feature>
<dbReference type="InterPro" id="IPR000719">
    <property type="entry name" value="Prot_kinase_dom"/>
</dbReference>
<evidence type="ECO:0000256" key="1">
    <source>
        <dbReference type="SAM" id="MobiDB-lite"/>
    </source>
</evidence>
<feature type="domain" description="Protein kinase" evidence="2">
    <location>
        <begin position="1"/>
        <end position="261"/>
    </location>
</feature>
<dbReference type="PANTHER" id="PTHR37331:SF1">
    <property type="entry name" value="YALI0F11671P"/>
    <property type="match status" value="1"/>
</dbReference>
<evidence type="ECO:0000313" key="4">
    <source>
        <dbReference type="Proteomes" id="UP000650582"/>
    </source>
</evidence>
<protein>
    <recommendedName>
        <fullName evidence="2">Protein kinase domain-containing protein</fullName>
    </recommendedName>
</protein>
<dbReference type="Pfam" id="PF00069">
    <property type="entry name" value="Pkinase"/>
    <property type="match status" value="1"/>
</dbReference>